<feature type="domain" description="SnoaL-like" evidence="1">
    <location>
        <begin position="25"/>
        <end position="120"/>
    </location>
</feature>
<dbReference type="EMBL" id="BOMN01000006">
    <property type="protein sequence ID" value="GIE17268.1"/>
    <property type="molecule type" value="Genomic_DNA"/>
</dbReference>
<organism evidence="2 3">
    <name type="scientific">Winogradskya humida</name>
    <dbReference type="NCBI Taxonomy" id="113566"/>
    <lineage>
        <taxon>Bacteria</taxon>
        <taxon>Bacillati</taxon>
        <taxon>Actinomycetota</taxon>
        <taxon>Actinomycetes</taxon>
        <taxon>Micromonosporales</taxon>
        <taxon>Micromonosporaceae</taxon>
        <taxon>Winogradskya</taxon>
    </lineage>
</organism>
<dbReference type="SUPFAM" id="SSF54427">
    <property type="entry name" value="NTF2-like"/>
    <property type="match status" value="1"/>
</dbReference>
<dbReference type="Gene3D" id="3.10.450.50">
    <property type="match status" value="1"/>
</dbReference>
<name>A0ABQ3ZFA8_9ACTN</name>
<reference evidence="2 3" key="1">
    <citation type="submission" date="2021-01" db="EMBL/GenBank/DDBJ databases">
        <title>Whole genome shotgun sequence of Actinoplanes humidus NBRC 14915.</title>
        <authorList>
            <person name="Komaki H."/>
            <person name="Tamura T."/>
        </authorList>
    </citation>
    <scope>NUCLEOTIDE SEQUENCE [LARGE SCALE GENOMIC DNA]</scope>
    <source>
        <strain evidence="2 3">NBRC 14915</strain>
    </source>
</reference>
<proteinExistence type="predicted"/>
<dbReference type="Pfam" id="PF12680">
    <property type="entry name" value="SnoaL_2"/>
    <property type="match status" value="1"/>
</dbReference>
<dbReference type="Proteomes" id="UP000603200">
    <property type="component" value="Unassembled WGS sequence"/>
</dbReference>
<evidence type="ECO:0000313" key="2">
    <source>
        <dbReference type="EMBL" id="GIE17268.1"/>
    </source>
</evidence>
<sequence length="133" mass="14869">MTTNTNPTTSSTARHSLDLWLTMWNTDGDIARQICADDFRIHFSMTESDGSTPADAIRTAEDFARYLGWWHEQHPGVVFTSVADAIDGDRGRLLWDMEADGRRAGGVDVFDFAGDGRIRRVWSVGGQRSMRSS</sequence>
<accession>A0ABQ3ZFA8</accession>
<protein>
    <recommendedName>
        <fullName evidence="1">SnoaL-like domain-containing protein</fullName>
    </recommendedName>
</protein>
<comment type="caution">
    <text evidence="2">The sequence shown here is derived from an EMBL/GenBank/DDBJ whole genome shotgun (WGS) entry which is preliminary data.</text>
</comment>
<evidence type="ECO:0000259" key="1">
    <source>
        <dbReference type="Pfam" id="PF12680"/>
    </source>
</evidence>
<keyword evidence="3" id="KW-1185">Reference proteome</keyword>
<dbReference type="InterPro" id="IPR037401">
    <property type="entry name" value="SnoaL-like"/>
</dbReference>
<evidence type="ECO:0000313" key="3">
    <source>
        <dbReference type="Proteomes" id="UP000603200"/>
    </source>
</evidence>
<gene>
    <name evidence="2" type="ORF">Ahu01nite_003700</name>
</gene>
<dbReference type="RefSeq" id="WP_203834572.1">
    <property type="nucleotide sequence ID" value="NZ_BAAATV010000001.1"/>
</dbReference>
<dbReference type="InterPro" id="IPR032710">
    <property type="entry name" value="NTF2-like_dom_sf"/>
</dbReference>